<dbReference type="Pfam" id="PF23439">
    <property type="entry name" value="DUF7124"/>
    <property type="match status" value="1"/>
</dbReference>
<dbReference type="InterPro" id="IPR055548">
    <property type="entry name" value="DUF7124"/>
</dbReference>
<evidence type="ECO:0000313" key="3">
    <source>
        <dbReference type="EMBL" id="GGJ07939.1"/>
    </source>
</evidence>
<dbReference type="OrthoDB" id="221805at2157"/>
<gene>
    <name evidence="3" type="ORF">GCM10008995_17340</name>
</gene>
<reference evidence="3" key="1">
    <citation type="journal article" date="2014" name="Int. J. Syst. Evol. Microbiol.">
        <title>Complete genome sequence of Corynebacterium casei LMG S-19264T (=DSM 44701T), isolated from a smear-ripened cheese.</title>
        <authorList>
            <consortium name="US DOE Joint Genome Institute (JGI-PGF)"/>
            <person name="Walter F."/>
            <person name="Albersmeier A."/>
            <person name="Kalinowski J."/>
            <person name="Ruckert C."/>
        </authorList>
    </citation>
    <scope>NUCLEOTIDE SEQUENCE</scope>
    <source>
        <strain evidence="3">JCM 14359</strain>
    </source>
</reference>
<dbReference type="RefSeq" id="WP_188787013.1">
    <property type="nucleotide sequence ID" value="NZ_BMOC01000010.1"/>
</dbReference>
<sequence length="148" mass="15947">MSNDASSGGGPGGGDADMTLAFELGALQTLADPGAVFNDARQWTEYVGVVSEKPTYVVTNFTRKHRIRQDFFSGPRGVVESLGNVKEQFDTDRHVLVGTADDDAAAAESAEWEYLPVDRAADAAGWAVADGDDDSEDLFKESDRDDWP</sequence>
<feature type="region of interest" description="Disordered" evidence="1">
    <location>
        <begin position="129"/>
        <end position="148"/>
    </location>
</feature>
<name>A0A830EP76_9EURY</name>
<dbReference type="AlphaFoldDB" id="A0A830EP76"/>
<evidence type="ECO:0000313" key="4">
    <source>
        <dbReference type="Proteomes" id="UP000653099"/>
    </source>
</evidence>
<dbReference type="Proteomes" id="UP000653099">
    <property type="component" value="Unassembled WGS sequence"/>
</dbReference>
<feature type="domain" description="DUF7124" evidence="2">
    <location>
        <begin position="18"/>
        <end position="127"/>
    </location>
</feature>
<evidence type="ECO:0000256" key="1">
    <source>
        <dbReference type="SAM" id="MobiDB-lite"/>
    </source>
</evidence>
<reference evidence="3" key="2">
    <citation type="submission" date="2020-09" db="EMBL/GenBank/DDBJ databases">
        <authorList>
            <person name="Sun Q."/>
            <person name="Ohkuma M."/>
        </authorList>
    </citation>
    <scope>NUCLEOTIDE SEQUENCE</scope>
    <source>
        <strain evidence="3">JCM 14359</strain>
    </source>
</reference>
<feature type="compositionally biased region" description="Basic and acidic residues" evidence="1">
    <location>
        <begin position="137"/>
        <end position="148"/>
    </location>
</feature>
<dbReference type="EMBL" id="BMOC01000010">
    <property type="protein sequence ID" value="GGJ07939.1"/>
    <property type="molecule type" value="Genomic_DNA"/>
</dbReference>
<evidence type="ECO:0000259" key="2">
    <source>
        <dbReference type="Pfam" id="PF23439"/>
    </source>
</evidence>
<keyword evidence="4" id="KW-1185">Reference proteome</keyword>
<protein>
    <recommendedName>
        <fullName evidence="2">DUF7124 domain-containing protein</fullName>
    </recommendedName>
</protein>
<organism evidence="3 4">
    <name type="scientific">Halobellus salinus</name>
    <dbReference type="NCBI Taxonomy" id="931585"/>
    <lineage>
        <taxon>Archaea</taxon>
        <taxon>Methanobacteriati</taxon>
        <taxon>Methanobacteriota</taxon>
        <taxon>Stenosarchaea group</taxon>
        <taxon>Halobacteria</taxon>
        <taxon>Halobacteriales</taxon>
        <taxon>Haloferacaceae</taxon>
        <taxon>Halobellus</taxon>
    </lineage>
</organism>
<proteinExistence type="predicted"/>
<accession>A0A830EP76</accession>
<comment type="caution">
    <text evidence="3">The sequence shown here is derived from an EMBL/GenBank/DDBJ whole genome shotgun (WGS) entry which is preliminary data.</text>
</comment>